<keyword evidence="2" id="KW-1185">Reference proteome</keyword>
<name>A0ACC3MHN9_9PEZI</name>
<proteinExistence type="predicted"/>
<comment type="caution">
    <text evidence="1">The sequence shown here is derived from an EMBL/GenBank/DDBJ whole genome shotgun (WGS) entry which is preliminary data.</text>
</comment>
<reference evidence="1" key="1">
    <citation type="submission" date="2023-07" db="EMBL/GenBank/DDBJ databases">
        <title>Black Yeasts Isolated from many extreme environments.</title>
        <authorList>
            <person name="Coleine C."/>
            <person name="Stajich J.E."/>
            <person name="Selbmann L."/>
        </authorList>
    </citation>
    <scope>NUCLEOTIDE SEQUENCE</scope>
    <source>
        <strain evidence="1">CCFEE 5714</strain>
    </source>
</reference>
<protein>
    <submittedName>
        <fullName evidence="1">Uncharacterized protein</fullName>
    </submittedName>
</protein>
<dbReference type="EMBL" id="JAUTXU010000250">
    <property type="protein sequence ID" value="KAK3695939.1"/>
    <property type="molecule type" value="Genomic_DNA"/>
</dbReference>
<evidence type="ECO:0000313" key="1">
    <source>
        <dbReference type="EMBL" id="KAK3695939.1"/>
    </source>
</evidence>
<dbReference type="Proteomes" id="UP001281147">
    <property type="component" value="Unassembled WGS sequence"/>
</dbReference>
<organism evidence="1 2">
    <name type="scientific">Vermiconidia calcicola</name>
    <dbReference type="NCBI Taxonomy" id="1690605"/>
    <lineage>
        <taxon>Eukaryota</taxon>
        <taxon>Fungi</taxon>
        <taxon>Dikarya</taxon>
        <taxon>Ascomycota</taxon>
        <taxon>Pezizomycotina</taxon>
        <taxon>Dothideomycetes</taxon>
        <taxon>Dothideomycetidae</taxon>
        <taxon>Mycosphaerellales</taxon>
        <taxon>Extremaceae</taxon>
        <taxon>Vermiconidia</taxon>
    </lineage>
</organism>
<evidence type="ECO:0000313" key="2">
    <source>
        <dbReference type="Proteomes" id="UP001281147"/>
    </source>
</evidence>
<accession>A0ACC3MHN9</accession>
<gene>
    <name evidence="1" type="ORF">LTR37_018234</name>
</gene>
<sequence>MATVTPSTSAVFEVLSTVELLESILGHLTCHEVLRLQRISVHWKATVLGSSLLQKFLCFNHSKSAVPQLASYEDRLDYLDQPPTEEYPLVISNATSAHDFQNDSQPYILNPFLATASNKEYPGPEVLIYNLGSFKRIKKHSACHRMYATRPPVKGIEITELF</sequence>